<evidence type="ECO:0000313" key="1">
    <source>
        <dbReference type="EMBL" id="GFX89042.1"/>
    </source>
</evidence>
<dbReference type="EMBL" id="BMAU01021067">
    <property type="protein sequence ID" value="GFX89042.1"/>
    <property type="molecule type" value="Genomic_DNA"/>
</dbReference>
<proteinExistence type="predicted"/>
<comment type="caution">
    <text evidence="1">The sequence shown here is derived from an EMBL/GenBank/DDBJ whole genome shotgun (WGS) entry which is preliminary data.</text>
</comment>
<name>A0A8X6UYT7_TRICX</name>
<sequence length="188" mass="21914">MNKVVCVINGERDCVTIQKQMQSISAFGSWLEVNLESYPHTDNESRETFSPNLRFNCRFRSKVNAKIFQIQKCCFGEEMNFLHNGTLETLSETLKFIMYPDVTSFDKVNLSQFDWLEIEEFEMQLIGFQCIPIWIQKFTETRNKLELISSKNVSNESLETCNSIPDTINCLKKLTHILIAPIFIYLCL</sequence>
<keyword evidence="2" id="KW-1185">Reference proteome</keyword>
<accession>A0A8X6UYT7</accession>
<reference evidence="1" key="1">
    <citation type="submission" date="2020-08" db="EMBL/GenBank/DDBJ databases">
        <title>Multicomponent nature underlies the extraordinary mechanical properties of spider dragline silk.</title>
        <authorList>
            <person name="Kono N."/>
            <person name="Nakamura H."/>
            <person name="Mori M."/>
            <person name="Yoshida Y."/>
            <person name="Ohtoshi R."/>
            <person name="Malay A.D."/>
            <person name="Moran D.A.P."/>
            <person name="Tomita M."/>
            <person name="Numata K."/>
            <person name="Arakawa K."/>
        </authorList>
    </citation>
    <scope>NUCLEOTIDE SEQUENCE</scope>
</reference>
<organism evidence="1 2">
    <name type="scientific">Trichonephila clavipes</name>
    <name type="common">Golden silk orbweaver</name>
    <name type="synonym">Nephila clavipes</name>
    <dbReference type="NCBI Taxonomy" id="2585209"/>
    <lineage>
        <taxon>Eukaryota</taxon>
        <taxon>Metazoa</taxon>
        <taxon>Ecdysozoa</taxon>
        <taxon>Arthropoda</taxon>
        <taxon>Chelicerata</taxon>
        <taxon>Arachnida</taxon>
        <taxon>Araneae</taxon>
        <taxon>Araneomorphae</taxon>
        <taxon>Entelegynae</taxon>
        <taxon>Araneoidea</taxon>
        <taxon>Nephilidae</taxon>
        <taxon>Trichonephila</taxon>
    </lineage>
</organism>
<gene>
    <name evidence="1" type="primary">AVEN_200951_1</name>
    <name evidence="1" type="ORF">TNCV_2853421</name>
</gene>
<dbReference type="Proteomes" id="UP000887159">
    <property type="component" value="Unassembled WGS sequence"/>
</dbReference>
<protein>
    <submittedName>
        <fullName evidence="1">Dimer_Tnp_hAT domain-containing protein</fullName>
    </submittedName>
</protein>
<dbReference type="AlphaFoldDB" id="A0A8X6UYT7"/>
<evidence type="ECO:0000313" key="2">
    <source>
        <dbReference type="Proteomes" id="UP000887159"/>
    </source>
</evidence>